<feature type="compositionally biased region" description="Polar residues" evidence="1">
    <location>
        <begin position="277"/>
        <end position="297"/>
    </location>
</feature>
<dbReference type="AlphaFoldDB" id="A0A1M6M6D3"/>
<dbReference type="EMBL" id="FRAC01000007">
    <property type="protein sequence ID" value="SHJ78989.1"/>
    <property type="molecule type" value="Genomic_DNA"/>
</dbReference>
<organism evidence="2 3">
    <name type="scientific">Anaerocolumna jejuensis DSM 15929</name>
    <dbReference type="NCBI Taxonomy" id="1121322"/>
    <lineage>
        <taxon>Bacteria</taxon>
        <taxon>Bacillati</taxon>
        <taxon>Bacillota</taxon>
        <taxon>Clostridia</taxon>
        <taxon>Lachnospirales</taxon>
        <taxon>Lachnospiraceae</taxon>
        <taxon>Anaerocolumna</taxon>
    </lineage>
</organism>
<evidence type="ECO:0000256" key="1">
    <source>
        <dbReference type="SAM" id="MobiDB-lite"/>
    </source>
</evidence>
<evidence type="ECO:0008006" key="4">
    <source>
        <dbReference type="Google" id="ProtNLM"/>
    </source>
</evidence>
<gene>
    <name evidence="2" type="ORF">SAMN02745136_00864</name>
</gene>
<dbReference type="Proteomes" id="UP000184386">
    <property type="component" value="Unassembled WGS sequence"/>
</dbReference>
<sequence length="360" mass="40836">MQYLPYKVNKTERKDGMRKRLKRPLSKKQIVKRILTVSLCFFLPVVIYAGYVRVRSFYEEKMEAMTEEMAEYTVTTYEAVRDIKAGEVIKNKVVANKKTLSGQNRESFMSEDDIGSQALVDIPKGTQLLKNMFQKNIINSSLRELEFSLNIAGENIKAGDYTDIRLRYPNGEDYIVLSKTYISCIDWEKGFLYINLSPEEIHLISSAMVDCYLKTGSYLYTARYIAPSCQESSFVTYIPNKDVLKLIKKDPNVVEKARDYLNEAGRKELEERLKTYYEQNSSPEDSFSGEASTSEDAGSNHLYYVTGKAGDLKKGRDSKQSMDTSGIPEGAPASNGKKEGEETLQGVTASDENMEVEYAE</sequence>
<evidence type="ECO:0000313" key="2">
    <source>
        <dbReference type="EMBL" id="SHJ78989.1"/>
    </source>
</evidence>
<keyword evidence="3" id="KW-1185">Reference proteome</keyword>
<reference evidence="2 3" key="1">
    <citation type="submission" date="2016-11" db="EMBL/GenBank/DDBJ databases">
        <authorList>
            <person name="Jaros S."/>
            <person name="Januszkiewicz K."/>
            <person name="Wedrychowicz H."/>
        </authorList>
    </citation>
    <scope>NUCLEOTIDE SEQUENCE [LARGE SCALE GENOMIC DNA]</scope>
    <source>
        <strain evidence="2 3">DSM 15929</strain>
    </source>
</reference>
<evidence type="ECO:0000313" key="3">
    <source>
        <dbReference type="Proteomes" id="UP000184386"/>
    </source>
</evidence>
<accession>A0A1M6M6D3</accession>
<protein>
    <recommendedName>
        <fullName evidence="4">SAF domain-containing protein</fullName>
    </recommendedName>
</protein>
<name>A0A1M6M6D3_9FIRM</name>
<dbReference type="STRING" id="1121322.SAMN02745136_00864"/>
<proteinExistence type="predicted"/>
<dbReference type="CDD" id="cd11614">
    <property type="entry name" value="SAF_CpaB_FlgA_like"/>
    <property type="match status" value="1"/>
</dbReference>
<feature type="compositionally biased region" description="Basic and acidic residues" evidence="1">
    <location>
        <begin position="310"/>
        <end position="320"/>
    </location>
</feature>
<feature type="region of interest" description="Disordered" evidence="1">
    <location>
        <begin position="277"/>
        <end position="360"/>
    </location>
</feature>